<evidence type="ECO:0000259" key="17">
    <source>
        <dbReference type="SMART" id="SM00306"/>
    </source>
</evidence>
<dbReference type="SMART" id="SM00305">
    <property type="entry name" value="HintC"/>
    <property type="match status" value="1"/>
</dbReference>
<evidence type="ECO:0000256" key="10">
    <source>
        <dbReference type="ARBA" id="ARBA00022813"/>
    </source>
</evidence>
<keyword evidence="7" id="KW-0479">Metal-binding</keyword>
<keyword evidence="6" id="KW-0808">Transferase</keyword>
<evidence type="ECO:0000256" key="2">
    <source>
        <dbReference type="ARBA" id="ARBA00010649"/>
    </source>
</evidence>
<proteinExistence type="inferred from homology"/>
<evidence type="ECO:0000256" key="4">
    <source>
        <dbReference type="ARBA" id="ARBA00022475"/>
    </source>
</evidence>
<evidence type="ECO:0000259" key="16">
    <source>
        <dbReference type="SMART" id="SM00305"/>
    </source>
</evidence>
<dbReference type="CDD" id="cd00081">
    <property type="entry name" value="Hint"/>
    <property type="match status" value="1"/>
</dbReference>
<keyword evidence="10" id="KW-0068">Autocatalytic cleavage</keyword>
<keyword evidence="11" id="KW-0106">Calcium</keyword>
<dbReference type="Pfam" id="PF01085">
    <property type="entry name" value="HH_signal"/>
    <property type="match status" value="1"/>
</dbReference>
<dbReference type="InterPro" id="IPR003587">
    <property type="entry name" value="Hint_dom_N"/>
</dbReference>
<evidence type="ECO:0000256" key="6">
    <source>
        <dbReference type="ARBA" id="ARBA00022679"/>
    </source>
</evidence>
<keyword evidence="14" id="KW-0449">Lipoprotein</keyword>
<keyword evidence="12" id="KW-0472">Membrane</keyword>
<feature type="domain" description="Hint" evidence="16">
    <location>
        <begin position="213"/>
        <end position="257"/>
    </location>
</feature>
<evidence type="ECO:0000256" key="7">
    <source>
        <dbReference type="ARBA" id="ARBA00022723"/>
    </source>
</evidence>
<dbReference type="InterPro" id="IPR050387">
    <property type="entry name" value="Hedgehog_Signaling"/>
</dbReference>
<gene>
    <name evidence="18" type="ORF">MAR_020134</name>
</gene>
<dbReference type="PROSITE" id="PS50817">
    <property type="entry name" value="INTEIN_N_TER"/>
    <property type="match status" value="1"/>
</dbReference>
<keyword evidence="8" id="KW-0732">Signal</keyword>
<evidence type="ECO:0000256" key="11">
    <source>
        <dbReference type="ARBA" id="ARBA00022837"/>
    </source>
</evidence>
<keyword evidence="13" id="KW-0564">Palmitate</keyword>
<protein>
    <submittedName>
        <fullName evidence="18">SHH-like protein</fullName>
    </submittedName>
</protein>
<evidence type="ECO:0000256" key="3">
    <source>
        <dbReference type="ARBA" id="ARBA00022473"/>
    </source>
</evidence>
<evidence type="ECO:0000313" key="19">
    <source>
        <dbReference type="Proteomes" id="UP001164746"/>
    </source>
</evidence>
<keyword evidence="5" id="KW-0645">Protease</keyword>
<keyword evidence="9" id="KW-0378">Hydrolase</keyword>
<evidence type="ECO:0000256" key="5">
    <source>
        <dbReference type="ARBA" id="ARBA00022670"/>
    </source>
</evidence>
<dbReference type="InterPro" id="IPR000320">
    <property type="entry name" value="Hedgehog_signalling_dom"/>
</dbReference>
<dbReference type="InterPro" id="IPR001767">
    <property type="entry name" value="Hedgehog_Hint"/>
</dbReference>
<dbReference type="InterPro" id="IPR006141">
    <property type="entry name" value="Intein_N"/>
</dbReference>
<name>A0ABY7E743_MYAAR</name>
<evidence type="ECO:0000256" key="15">
    <source>
        <dbReference type="ARBA" id="ARBA00048589"/>
    </source>
</evidence>
<dbReference type="SUPFAM" id="SSF51294">
    <property type="entry name" value="Hedgehog/intein (Hint) domain"/>
    <property type="match status" value="1"/>
</dbReference>
<evidence type="ECO:0000313" key="18">
    <source>
        <dbReference type="EMBL" id="WAR04765.1"/>
    </source>
</evidence>
<comment type="similarity">
    <text evidence="2">Belongs to the hedgehog family.</text>
</comment>
<dbReference type="SUPFAM" id="SSF55166">
    <property type="entry name" value="Hedgehog/DD-peptidase"/>
    <property type="match status" value="1"/>
</dbReference>
<dbReference type="Gene3D" id="2.170.16.10">
    <property type="entry name" value="Hedgehog/Intein (Hint) domain"/>
    <property type="match status" value="1"/>
</dbReference>
<evidence type="ECO:0000256" key="1">
    <source>
        <dbReference type="ARBA" id="ARBA00004193"/>
    </source>
</evidence>
<dbReference type="EMBL" id="CP111016">
    <property type="protein sequence ID" value="WAR04765.1"/>
    <property type="molecule type" value="Genomic_DNA"/>
</dbReference>
<dbReference type="NCBIfam" id="TIGR01445">
    <property type="entry name" value="intein_Nterm"/>
    <property type="match status" value="1"/>
</dbReference>
<organism evidence="18 19">
    <name type="scientific">Mya arenaria</name>
    <name type="common">Soft-shell clam</name>
    <dbReference type="NCBI Taxonomy" id="6604"/>
    <lineage>
        <taxon>Eukaryota</taxon>
        <taxon>Metazoa</taxon>
        <taxon>Spiralia</taxon>
        <taxon>Lophotrochozoa</taxon>
        <taxon>Mollusca</taxon>
        <taxon>Bivalvia</taxon>
        <taxon>Autobranchia</taxon>
        <taxon>Heteroconchia</taxon>
        <taxon>Euheterodonta</taxon>
        <taxon>Imparidentia</taxon>
        <taxon>Neoheterodontei</taxon>
        <taxon>Myida</taxon>
        <taxon>Myoidea</taxon>
        <taxon>Myidae</taxon>
        <taxon>Mya</taxon>
    </lineage>
</organism>
<comment type="subcellular location">
    <subcellularLocation>
        <location evidence="1">Cell membrane</location>
        <topology evidence="1">Lipid-anchor</topology>
    </subcellularLocation>
</comment>
<dbReference type="InterPro" id="IPR009045">
    <property type="entry name" value="Zn_M74/Hedgehog-like"/>
</dbReference>
<comment type="catalytic activity">
    <reaction evidence="15">
        <text>glycyl-L-cysteinyl-[protein] + cholesterol + H(+) = [protein]-C-terminal glycyl cholesterol ester + N-terminal L-cysteinyl-[protein]</text>
        <dbReference type="Rhea" id="RHEA:59504"/>
        <dbReference type="Rhea" id="RHEA-COMP:12707"/>
        <dbReference type="Rhea" id="RHEA-COMP:15369"/>
        <dbReference type="Rhea" id="RHEA-COMP:15374"/>
        <dbReference type="ChEBI" id="CHEBI:15378"/>
        <dbReference type="ChEBI" id="CHEBI:16113"/>
        <dbReference type="ChEBI" id="CHEBI:65250"/>
        <dbReference type="ChEBI" id="CHEBI:143135"/>
        <dbReference type="ChEBI" id="CHEBI:143140"/>
    </reaction>
    <physiologicalReaction direction="left-to-right" evidence="15">
        <dbReference type="Rhea" id="RHEA:59505"/>
    </physiologicalReaction>
</comment>
<keyword evidence="19" id="KW-1185">Reference proteome</keyword>
<evidence type="ECO:0000256" key="8">
    <source>
        <dbReference type="ARBA" id="ARBA00022729"/>
    </source>
</evidence>
<dbReference type="InterPro" id="IPR036844">
    <property type="entry name" value="Hint_dom_sf"/>
</dbReference>
<dbReference type="Gene3D" id="3.30.1380.10">
    <property type="match status" value="1"/>
</dbReference>
<accession>A0ABY7E743</accession>
<keyword evidence="3" id="KW-0217">Developmental protein</keyword>
<evidence type="ECO:0000256" key="13">
    <source>
        <dbReference type="ARBA" id="ARBA00023139"/>
    </source>
</evidence>
<dbReference type="SMART" id="SM00306">
    <property type="entry name" value="HintN"/>
    <property type="match status" value="1"/>
</dbReference>
<feature type="domain" description="Hint" evidence="17">
    <location>
        <begin position="105"/>
        <end position="212"/>
    </location>
</feature>
<dbReference type="Pfam" id="PF01079">
    <property type="entry name" value="Hint"/>
    <property type="match status" value="1"/>
</dbReference>
<evidence type="ECO:0000256" key="9">
    <source>
        <dbReference type="ARBA" id="ARBA00022801"/>
    </source>
</evidence>
<dbReference type="InterPro" id="IPR003586">
    <property type="entry name" value="Hint_dom_C"/>
</dbReference>
<dbReference type="PANTHER" id="PTHR11889:SF31">
    <property type="entry name" value="PROTEIN HEDGEHOG"/>
    <property type="match status" value="1"/>
</dbReference>
<keyword evidence="4" id="KW-1003">Cell membrane</keyword>
<dbReference type="PANTHER" id="PTHR11889">
    <property type="entry name" value="HEDGEHOG"/>
    <property type="match status" value="1"/>
</dbReference>
<dbReference type="InterPro" id="IPR001657">
    <property type="entry name" value="Hedgehog"/>
</dbReference>
<evidence type="ECO:0000256" key="12">
    <source>
        <dbReference type="ARBA" id="ARBA00023136"/>
    </source>
</evidence>
<sequence>MNRCKDKLEALAIKVMNQWPGSPPETPPVKVRVKEAWDDNLLHGETSLHYEGRAVDVATSDRDRSKLGTLARLAVEAGFDWVEYESHGHIHCSVQSDSSAAIKNGGCFNGESTVRLSDGKTRTMAEIQVGDHVMSMRSDGVIEYSEIIAFMDRDDNGYGLFYTLHTETGESITLTAKHLVYIVNQNMSLTIDRMDAVFAESVEEGQFLLIGERDSIRLSQVTAVTVETRRGIYAPLTKHGTIVVDDIVASCYAFIDNIVIAHAAFAPMRAYHDISQFLPSYTWSVDNNDTSVATPTGMHWYANVLYTVGRTLFSKDTLYVH</sequence>
<reference evidence="18" key="1">
    <citation type="submission" date="2022-11" db="EMBL/GenBank/DDBJ databases">
        <title>Centuries of genome instability and evolution in soft-shell clam transmissible cancer (bioRxiv).</title>
        <authorList>
            <person name="Hart S.F.M."/>
            <person name="Yonemitsu M.A."/>
            <person name="Giersch R.M."/>
            <person name="Beal B.F."/>
            <person name="Arriagada G."/>
            <person name="Davis B.W."/>
            <person name="Ostrander E.A."/>
            <person name="Goff S.P."/>
            <person name="Metzger M.J."/>
        </authorList>
    </citation>
    <scope>NUCLEOTIDE SEQUENCE</scope>
    <source>
        <strain evidence="18">MELC-2E11</strain>
        <tissue evidence="18">Siphon/mantle</tissue>
    </source>
</reference>
<evidence type="ECO:0000256" key="14">
    <source>
        <dbReference type="ARBA" id="ARBA00023288"/>
    </source>
</evidence>
<dbReference type="PRINTS" id="PR00632">
    <property type="entry name" value="SONICHHOG"/>
</dbReference>
<dbReference type="Proteomes" id="UP001164746">
    <property type="component" value="Chromosome 5"/>
</dbReference>